<organism evidence="1">
    <name type="scientific">Shewanella oncorhynchi</name>
    <dbReference type="NCBI Taxonomy" id="2726434"/>
    <lineage>
        <taxon>Bacteria</taxon>
        <taxon>Pseudomonadati</taxon>
        <taxon>Pseudomonadota</taxon>
        <taxon>Gammaproteobacteria</taxon>
        <taxon>Alteromonadales</taxon>
        <taxon>Shewanellaceae</taxon>
        <taxon>Shewanella</taxon>
    </lineage>
</organism>
<dbReference type="PANTHER" id="PTHR30528:SF0">
    <property type="entry name" value="CYTOPLASMIC PROTEIN"/>
    <property type="match status" value="1"/>
</dbReference>
<dbReference type="AlphaFoldDB" id="A0AA50KCB1"/>
<dbReference type="PANTHER" id="PTHR30528">
    <property type="entry name" value="CYTOPLASMIC PROTEIN"/>
    <property type="match status" value="1"/>
</dbReference>
<evidence type="ECO:0000313" key="1">
    <source>
        <dbReference type="EMBL" id="WMB72690.1"/>
    </source>
</evidence>
<dbReference type="KEGG" id="sog:RA178_20135"/>
<protein>
    <submittedName>
        <fullName evidence="1">Crosslink repair DNA glycosylase YcaQ family protein</fullName>
    </submittedName>
</protein>
<dbReference type="RefSeq" id="WP_306683561.1">
    <property type="nucleotide sequence ID" value="NZ_CP132914.1"/>
</dbReference>
<dbReference type="Pfam" id="PF06224">
    <property type="entry name" value="AlkZ-like"/>
    <property type="match status" value="1"/>
</dbReference>
<gene>
    <name evidence="1" type="ORF">RA178_20135</name>
</gene>
<dbReference type="EMBL" id="CP132914">
    <property type="protein sequence ID" value="WMB72690.1"/>
    <property type="molecule type" value="Genomic_DNA"/>
</dbReference>
<accession>A0AA50KCB1</accession>
<sequence length="390" mass="45475">MSNPFSPREWLQLNMQQQGLLQPYTSVTEAISRLSYVQIDSINVVERAHHHVLHSRMPEYQPKMLDMALAKGEIFEYWSHAAAYLPIADYRFSLQRKQLLQNGGKHWFEPDDKIMQEVRARILAEGPLKASDFEHSEAKNGTWWDWKPAKKALEQLFMRGELMVVRREKFQKVYDLTARVLPQNINAKAPTDSEFTRYLIDRYLDAHAFGTAAQMAYLRKGMKSAVAQELAELLAHGLLACFKTAGQSYFYRPSLQLNAPLPNKVWLLNPFDNLLIQRQRLKQWFDFDYQIEVYVPAEKRQYGYYSLAILWRDTFVGRVDVKADRQANLLLLQQLILEEGVMVNGLDEDFCAAFDIAVSEYARFNGCDRWKLVKANHKGLKQKYARQQKL</sequence>
<dbReference type="Proteomes" id="UP001236800">
    <property type="component" value="Chromosome"/>
</dbReference>
<name>A0AA50KCB1_9GAMM</name>
<dbReference type="GeneID" id="301341543"/>
<reference evidence="1" key="1">
    <citation type="submission" date="2023-08" db="EMBL/GenBank/DDBJ databases">
        <title>Complete genome sequence of Shewanella oncorhynchi Z-P2, a siderophore putrebactin-producing bacterium.</title>
        <authorList>
            <person name="Zhang Y."/>
        </authorList>
    </citation>
    <scope>NUCLEOTIDE SEQUENCE</scope>
    <source>
        <strain evidence="1">Z-P2</strain>
    </source>
</reference>
<proteinExistence type="predicted"/>
<dbReference type="InterPro" id="IPR009351">
    <property type="entry name" value="AlkZ-like"/>
</dbReference>